<reference evidence="1 2" key="1">
    <citation type="journal article" date="2019" name="Commun. Biol.">
        <title>The bagworm genome reveals a unique fibroin gene that provides high tensile strength.</title>
        <authorList>
            <person name="Kono N."/>
            <person name="Nakamura H."/>
            <person name="Ohtoshi R."/>
            <person name="Tomita M."/>
            <person name="Numata K."/>
            <person name="Arakawa K."/>
        </authorList>
    </citation>
    <scope>NUCLEOTIDE SEQUENCE [LARGE SCALE GENOMIC DNA]</scope>
</reference>
<evidence type="ECO:0000313" key="1">
    <source>
        <dbReference type="EMBL" id="GBP24764.1"/>
    </source>
</evidence>
<proteinExistence type="predicted"/>
<protein>
    <recommendedName>
        <fullName evidence="3">RNA-directed DNA polymerase from mobile element jockey</fullName>
    </recommendedName>
</protein>
<accession>A0A4C1UFS2</accession>
<dbReference type="Gene3D" id="3.60.10.10">
    <property type="entry name" value="Endonuclease/exonuclease/phosphatase"/>
    <property type="match status" value="1"/>
</dbReference>
<dbReference type="OrthoDB" id="7487383at2759"/>
<dbReference type="SUPFAM" id="SSF56219">
    <property type="entry name" value="DNase I-like"/>
    <property type="match status" value="1"/>
</dbReference>
<keyword evidence="2" id="KW-1185">Reference proteome</keyword>
<name>A0A4C1UFS2_EUMVA</name>
<organism evidence="1 2">
    <name type="scientific">Eumeta variegata</name>
    <name type="common">Bagworm moth</name>
    <name type="synonym">Eumeta japonica</name>
    <dbReference type="NCBI Taxonomy" id="151549"/>
    <lineage>
        <taxon>Eukaryota</taxon>
        <taxon>Metazoa</taxon>
        <taxon>Ecdysozoa</taxon>
        <taxon>Arthropoda</taxon>
        <taxon>Hexapoda</taxon>
        <taxon>Insecta</taxon>
        <taxon>Pterygota</taxon>
        <taxon>Neoptera</taxon>
        <taxon>Endopterygota</taxon>
        <taxon>Lepidoptera</taxon>
        <taxon>Glossata</taxon>
        <taxon>Ditrysia</taxon>
        <taxon>Tineoidea</taxon>
        <taxon>Psychidae</taxon>
        <taxon>Oiketicinae</taxon>
        <taxon>Eumeta</taxon>
    </lineage>
</organism>
<gene>
    <name evidence="1" type="ORF">EVAR_79611_1</name>
</gene>
<evidence type="ECO:0000313" key="2">
    <source>
        <dbReference type="Proteomes" id="UP000299102"/>
    </source>
</evidence>
<comment type="caution">
    <text evidence="1">The sequence shown here is derived from an EMBL/GenBank/DDBJ whole genome shotgun (WGS) entry which is preliminary data.</text>
</comment>
<dbReference type="InterPro" id="IPR036691">
    <property type="entry name" value="Endo/exonu/phosph_ase_sf"/>
</dbReference>
<dbReference type="EMBL" id="BGZK01000165">
    <property type="protein sequence ID" value="GBP24764.1"/>
    <property type="molecule type" value="Genomic_DNA"/>
</dbReference>
<evidence type="ECO:0008006" key="3">
    <source>
        <dbReference type="Google" id="ProtNLM"/>
    </source>
</evidence>
<sequence>MYAPGRAQLNSVGRYKSVSITLLSFNANGLASNIEELVKCTQECKVDIIMVQETHLKQNRTNRQAAPKGETALYYDRLLYCCPIDIPRLTNIEATACRFSSRLSPDILDICLMKGVALKLSCIEILQCLNSDHQPVLMRTMVENSSRVVPANSDRKELPRDVSKLIKPKNSTWRRGDKYPICENARALQRKVKPRIENVKNINWCAPMVEISSSHQAYWGLAKALKTERAVPSPL</sequence>
<dbReference type="Proteomes" id="UP000299102">
    <property type="component" value="Unassembled WGS sequence"/>
</dbReference>
<dbReference type="AlphaFoldDB" id="A0A4C1UFS2"/>